<comment type="domain">
    <text evidence="6">The N-terminal region contains the highly conserved SGGXDS motif, predicted to be a P-loop motif involved in ATP binding.</text>
</comment>
<comment type="function">
    <text evidence="6">Ligates lysine onto the cytidine present at position 34 of the AUA codon-specific tRNA(Ile) that contains the anticodon CAU, in an ATP-dependent manner. Cytidine is converted to lysidine, thus changing the amino acid specificity of the tRNA from methionine to isoleucine.</text>
</comment>
<keyword evidence="8" id="KW-0934">Plastid</keyword>
<evidence type="ECO:0000256" key="5">
    <source>
        <dbReference type="ARBA" id="ARBA00048539"/>
    </source>
</evidence>
<keyword evidence="2 6" id="KW-0819">tRNA processing</keyword>
<dbReference type="EMBL" id="KU892652">
    <property type="protein sequence ID" value="AOV83804.1"/>
    <property type="molecule type" value="Genomic_DNA"/>
</dbReference>
<gene>
    <name evidence="6 8" type="primary">tilS</name>
    <name evidence="8" type="ORF">mogbl229</name>
</gene>
<evidence type="ECO:0000256" key="6">
    <source>
        <dbReference type="HAMAP-Rule" id="MF_01161"/>
    </source>
</evidence>
<dbReference type="PANTHER" id="PTHR43033:SF1">
    <property type="entry name" value="TRNA(ILE)-LYSIDINE SYNTHASE-RELATED"/>
    <property type="match status" value="1"/>
</dbReference>
<evidence type="ECO:0000259" key="7">
    <source>
        <dbReference type="Pfam" id="PF01171"/>
    </source>
</evidence>
<dbReference type="GO" id="GO:0032267">
    <property type="term" value="F:tRNA(Ile)-lysidine synthase activity"/>
    <property type="evidence" value="ECO:0007669"/>
    <property type="project" value="UniProtKB-EC"/>
</dbReference>
<dbReference type="CDD" id="cd01992">
    <property type="entry name" value="TilS_N"/>
    <property type="match status" value="1"/>
</dbReference>
<dbReference type="InterPro" id="IPR014729">
    <property type="entry name" value="Rossmann-like_a/b/a_fold"/>
</dbReference>
<dbReference type="EC" id="6.3.4.19" evidence="6"/>
<evidence type="ECO:0000256" key="4">
    <source>
        <dbReference type="ARBA" id="ARBA00022840"/>
    </source>
</evidence>
<sequence>MSTYLHKKFYRTINKVLQRNVKTPVLIAVSGGQDSLCLIKLIEDFYSNYSSLLEIAYVYIDHQWRKDSYKQISHLINIIKSTHQKIIIYQIKDIVESEAKARKLRYQILINHAKQYNYLGIVTAHTSTDKIETFWQQLFRGTTINGITSFHKHRKFSKYIYIHRPLVEFNRTEINWLCRKFYLSIWSDITNYEYKIQRNRLRNELIPYINNYFTVNIEKKLINFINISNLENEYMKQNAIKLYLTSRHIINVALDYTLIAQQHISLQTRTLQIFFSSYA</sequence>
<geneLocation type="chloroplast" evidence="8"/>
<dbReference type="InterPro" id="IPR011063">
    <property type="entry name" value="TilS/TtcA_N"/>
</dbReference>
<dbReference type="GO" id="GO:0006400">
    <property type="term" value="P:tRNA modification"/>
    <property type="evidence" value="ECO:0007669"/>
    <property type="project" value="UniProtKB-UniRule"/>
</dbReference>
<dbReference type="InterPro" id="IPR012094">
    <property type="entry name" value="tRNA_Ile_lys_synt"/>
</dbReference>
<dbReference type="HAMAP" id="MF_01161">
    <property type="entry name" value="tRNA_Ile_lys_synt"/>
    <property type="match status" value="1"/>
</dbReference>
<accession>A0A2H4FGX6</accession>
<name>A0A2H4FGX6_9FLOR</name>
<dbReference type="AlphaFoldDB" id="A0A2H4FGX6"/>
<feature type="domain" description="tRNA(Ile)-lysidine/2-thiocytidine synthase N-terminal" evidence="7">
    <location>
        <begin position="25"/>
        <end position="204"/>
    </location>
</feature>
<evidence type="ECO:0000256" key="3">
    <source>
        <dbReference type="ARBA" id="ARBA00022741"/>
    </source>
</evidence>
<keyword evidence="3 6" id="KW-0547">Nucleotide-binding</keyword>
<organism evidence="8">
    <name type="scientific">Kappaphycus alvarezii</name>
    <dbReference type="NCBI Taxonomy" id="38544"/>
    <lineage>
        <taxon>Eukaryota</taxon>
        <taxon>Rhodophyta</taxon>
        <taxon>Florideophyceae</taxon>
        <taxon>Rhodymeniophycidae</taxon>
        <taxon>Gigartinales</taxon>
        <taxon>Solieriaceae</taxon>
        <taxon>Kappaphycus</taxon>
    </lineage>
</organism>
<dbReference type="Gene3D" id="3.40.50.620">
    <property type="entry name" value="HUPs"/>
    <property type="match status" value="1"/>
</dbReference>
<dbReference type="Pfam" id="PF01171">
    <property type="entry name" value="ATP_bind_3"/>
    <property type="match status" value="1"/>
</dbReference>
<dbReference type="GO" id="GO:0005524">
    <property type="term" value="F:ATP binding"/>
    <property type="evidence" value="ECO:0007669"/>
    <property type="project" value="UniProtKB-UniRule"/>
</dbReference>
<dbReference type="PANTHER" id="PTHR43033">
    <property type="entry name" value="TRNA(ILE)-LYSIDINE SYNTHASE-RELATED"/>
    <property type="match status" value="1"/>
</dbReference>
<dbReference type="GO" id="GO:0009507">
    <property type="term" value="C:chloroplast"/>
    <property type="evidence" value="ECO:0007669"/>
    <property type="project" value="UniProtKB-SubCell"/>
</dbReference>
<keyword evidence="4 6" id="KW-0067">ATP-binding</keyword>
<comment type="similarity">
    <text evidence="6">Belongs to the tRNA(Ile)-lysidine synthase family.</text>
</comment>
<feature type="binding site" evidence="6">
    <location>
        <begin position="30"/>
        <end position="35"/>
    </location>
    <ligand>
        <name>ATP</name>
        <dbReference type="ChEBI" id="CHEBI:30616"/>
    </ligand>
</feature>
<proteinExistence type="inferred from homology"/>
<comment type="catalytic activity">
    <reaction evidence="5 6">
        <text>cytidine(34) in tRNA(Ile2) + L-lysine + ATP = lysidine(34) in tRNA(Ile2) + AMP + diphosphate + H(+)</text>
        <dbReference type="Rhea" id="RHEA:43744"/>
        <dbReference type="Rhea" id="RHEA-COMP:10625"/>
        <dbReference type="Rhea" id="RHEA-COMP:10670"/>
        <dbReference type="ChEBI" id="CHEBI:15378"/>
        <dbReference type="ChEBI" id="CHEBI:30616"/>
        <dbReference type="ChEBI" id="CHEBI:32551"/>
        <dbReference type="ChEBI" id="CHEBI:33019"/>
        <dbReference type="ChEBI" id="CHEBI:82748"/>
        <dbReference type="ChEBI" id="CHEBI:83665"/>
        <dbReference type="ChEBI" id="CHEBI:456215"/>
        <dbReference type="EC" id="6.3.4.19"/>
    </reaction>
</comment>
<comment type="subcellular location">
    <subcellularLocation>
        <location evidence="6">Plastid</location>
        <location evidence="6">Chloroplast</location>
    </subcellularLocation>
</comment>
<evidence type="ECO:0000313" key="8">
    <source>
        <dbReference type="EMBL" id="AOV83804.1"/>
    </source>
</evidence>
<dbReference type="InterPro" id="IPR012795">
    <property type="entry name" value="tRNA_Ile_lys_synt_N"/>
</dbReference>
<keyword evidence="1 6" id="KW-0436">Ligase</keyword>
<dbReference type="NCBIfam" id="TIGR02432">
    <property type="entry name" value="lysidine_TilS_N"/>
    <property type="match status" value="1"/>
</dbReference>
<dbReference type="SUPFAM" id="SSF52402">
    <property type="entry name" value="Adenine nucleotide alpha hydrolases-like"/>
    <property type="match status" value="1"/>
</dbReference>
<reference evidence="8" key="1">
    <citation type="submission" date="2016-03" db="EMBL/GenBank/DDBJ databases">
        <title>Complete plastid genome of Kappaphycus alvarezii.</title>
        <authorList>
            <person name="Zhang L."/>
            <person name="Liu T."/>
            <person name="Liu N."/>
        </authorList>
    </citation>
    <scope>NUCLEOTIDE SEQUENCE</scope>
</reference>
<evidence type="ECO:0000256" key="2">
    <source>
        <dbReference type="ARBA" id="ARBA00022694"/>
    </source>
</evidence>
<keyword evidence="8" id="KW-0150">Chloroplast</keyword>
<evidence type="ECO:0000256" key="1">
    <source>
        <dbReference type="ARBA" id="ARBA00022598"/>
    </source>
</evidence>
<protein>
    <recommendedName>
        <fullName evidence="6">tRNA(Ile)-lysidine synthase, chloroplastic</fullName>
        <ecNumber evidence="6">6.3.4.19</ecNumber>
    </recommendedName>
    <alternativeName>
        <fullName evidence="6">tRNA(Ile)-2-lysyl-cytidine synthase</fullName>
    </alternativeName>
    <alternativeName>
        <fullName evidence="6">tRNA(Ile)-lysidine synthetase</fullName>
    </alternativeName>
</protein>